<gene>
    <name evidence="8" type="ORF">PMEA_00004114</name>
</gene>
<name>A0AAU9WCL9_9CNID</name>
<keyword evidence="2" id="KW-1003">Cell membrane</keyword>
<feature type="transmembrane region" description="Helical" evidence="6">
    <location>
        <begin position="613"/>
        <end position="636"/>
    </location>
</feature>
<protein>
    <recommendedName>
        <fullName evidence="7">G-protein coupled receptors family 1 profile domain-containing protein</fullName>
    </recommendedName>
</protein>
<evidence type="ECO:0000313" key="8">
    <source>
        <dbReference type="EMBL" id="CAH3109925.1"/>
    </source>
</evidence>
<feature type="transmembrane region" description="Helical" evidence="6">
    <location>
        <begin position="328"/>
        <end position="351"/>
    </location>
</feature>
<feature type="transmembrane region" description="Helical" evidence="6">
    <location>
        <begin position="779"/>
        <end position="801"/>
    </location>
</feature>
<evidence type="ECO:0000313" key="9">
    <source>
        <dbReference type="Proteomes" id="UP001159428"/>
    </source>
</evidence>
<comment type="subcellular location">
    <subcellularLocation>
        <location evidence="1">Cell membrane</location>
        <topology evidence="1">Multi-pass membrane protein</topology>
    </subcellularLocation>
</comment>
<dbReference type="PROSITE" id="PS50262">
    <property type="entry name" value="G_PROTEIN_RECEP_F1_2"/>
    <property type="match status" value="3"/>
</dbReference>
<feature type="transmembrane region" description="Helical" evidence="6">
    <location>
        <begin position="807"/>
        <end position="827"/>
    </location>
</feature>
<feature type="transmembrane region" description="Helical" evidence="6">
    <location>
        <begin position="372"/>
        <end position="393"/>
    </location>
</feature>
<feature type="transmembrane region" description="Helical" evidence="6">
    <location>
        <begin position="238"/>
        <end position="260"/>
    </location>
</feature>
<dbReference type="EMBL" id="CALNXJ010000012">
    <property type="protein sequence ID" value="CAH3109925.1"/>
    <property type="molecule type" value="Genomic_DNA"/>
</dbReference>
<evidence type="ECO:0000256" key="5">
    <source>
        <dbReference type="ARBA" id="ARBA00023136"/>
    </source>
</evidence>
<feature type="transmembrane region" description="Helical" evidence="6">
    <location>
        <begin position="6"/>
        <end position="28"/>
    </location>
</feature>
<keyword evidence="9" id="KW-1185">Reference proteome</keyword>
<feature type="transmembrane region" description="Helical" evidence="6">
    <location>
        <begin position="126"/>
        <end position="146"/>
    </location>
</feature>
<evidence type="ECO:0000256" key="2">
    <source>
        <dbReference type="ARBA" id="ARBA00022475"/>
    </source>
</evidence>
<feature type="domain" description="G-protein coupled receptors family 1 profile" evidence="7">
    <location>
        <begin position="308"/>
        <end position="425"/>
    </location>
</feature>
<feature type="transmembrane region" description="Helical" evidence="6">
    <location>
        <begin position="413"/>
        <end position="433"/>
    </location>
</feature>
<dbReference type="PANTHER" id="PTHR22750">
    <property type="entry name" value="G-PROTEIN COUPLED RECEPTOR"/>
    <property type="match status" value="1"/>
</dbReference>
<feature type="transmembrane region" description="Helical" evidence="6">
    <location>
        <begin position="578"/>
        <end position="601"/>
    </location>
</feature>
<feature type="non-terminal residue" evidence="8">
    <location>
        <position position="1"/>
    </location>
</feature>
<dbReference type="Gene3D" id="1.20.1070.10">
    <property type="entry name" value="Rhodopsin 7-helix transmembrane proteins"/>
    <property type="match status" value="3"/>
</dbReference>
<proteinExistence type="predicted"/>
<comment type="caution">
    <text evidence="8">The sequence shown here is derived from an EMBL/GenBank/DDBJ whole genome shotgun (WGS) entry which is preliminary data.</text>
</comment>
<feature type="transmembrane region" description="Helical" evidence="6">
    <location>
        <begin position="293"/>
        <end position="316"/>
    </location>
</feature>
<keyword evidence="5 6" id="KW-0472">Membrane</keyword>
<evidence type="ECO:0000256" key="3">
    <source>
        <dbReference type="ARBA" id="ARBA00022692"/>
    </source>
</evidence>
<organism evidence="8 9">
    <name type="scientific">Pocillopora meandrina</name>
    <dbReference type="NCBI Taxonomy" id="46732"/>
    <lineage>
        <taxon>Eukaryota</taxon>
        <taxon>Metazoa</taxon>
        <taxon>Cnidaria</taxon>
        <taxon>Anthozoa</taxon>
        <taxon>Hexacorallia</taxon>
        <taxon>Scleractinia</taxon>
        <taxon>Astrocoeniina</taxon>
        <taxon>Pocilloporidae</taxon>
        <taxon>Pocillopora</taxon>
    </lineage>
</organism>
<dbReference type="InterPro" id="IPR017452">
    <property type="entry name" value="GPCR_Rhodpsn_7TM"/>
</dbReference>
<reference evidence="8 9" key="1">
    <citation type="submission" date="2022-05" db="EMBL/GenBank/DDBJ databases">
        <authorList>
            <consortium name="Genoscope - CEA"/>
            <person name="William W."/>
        </authorList>
    </citation>
    <scope>NUCLEOTIDE SEQUENCE [LARGE SCALE GENOMIC DNA]</scope>
</reference>
<feature type="transmembrane region" description="Helical" evidence="6">
    <location>
        <begin position="152"/>
        <end position="171"/>
    </location>
</feature>
<evidence type="ECO:0000256" key="1">
    <source>
        <dbReference type="ARBA" id="ARBA00004651"/>
    </source>
</evidence>
<evidence type="ECO:0000256" key="6">
    <source>
        <dbReference type="SAM" id="Phobius"/>
    </source>
</evidence>
<evidence type="ECO:0000256" key="4">
    <source>
        <dbReference type="ARBA" id="ARBA00022989"/>
    </source>
</evidence>
<feature type="domain" description="G-protein coupled receptors family 1 profile" evidence="7">
    <location>
        <begin position="593"/>
        <end position="825"/>
    </location>
</feature>
<feature type="transmembrane region" description="Helical" evidence="6">
    <location>
        <begin position="693"/>
        <end position="712"/>
    </location>
</feature>
<dbReference type="SUPFAM" id="SSF81321">
    <property type="entry name" value="Family A G protein-coupled receptor-like"/>
    <property type="match status" value="3"/>
</dbReference>
<feature type="transmembrane region" description="Helical" evidence="6">
    <location>
        <begin position="40"/>
        <end position="63"/>
    </location>
</feature>
<dbReference type="CDD" id="cd00637">
    <property type="entry name" value="7tm_classA_rhodopsin-like"/>
    <property type="match status" value="3"/>
</dbReference>
<feature type="transmembrane region" description="Helical" evidence="6">
    <location>
        <begin position="212"/>
        <end position="232"/>
    </location>
</feature>
<keyword evidence="4 6" id="KW-1133">Transmembrane helix</keyword>
<feature type="domain" description="G-protein coupled receptors family 1 profile" evidence="7">
    <location>
        <begin position="20"/>
        <end position="258"/>
    </location>
</feature>
<dbReference type="Pfam" id="PF00001">
    <property type="entry name" value="7tm_1"/>
    <property type="match status" value="3"/>
</dbReference>
<feature type="transmembrane region" description="Helical" evidence="6">
    <location>
        <begin position="83"/>
        <end position="105"/>
    </location>
</feature>
<dbReference type="GO" id="GO:0005886">
    <property type="term" value="C:plasma membrane"/>
    <property type="evidence" value="ECO:0007669"/>
    <property type="project" value="UniProtKB-SubCell"/>
</dbReference>
<accession>A0AAU9WCL9</accession>
<dbReference type="Proteomes" id="UP001159428">
    <property type="component" value="Unassembled WGS sequence"/>
</dbReference>
<dbReference type="InterPro" id="IPR000276">
    <property type="entry name" value="GPCR_Rhodpsn"/>
</dbReference>
<dbReference type="AlphaFoldDB" id="A0AAU9WCL9"/>
<feature type="transmembrane region" description="Helical" evidence="6">
    <location>
        <begin position="718"/>
        <end position="738"/>
    </location>
</feature>
<evidence type="ECO:0000259" key="7">
    <source>
        <dbReference type="PROSITE" id="PS50262"/>
    </source>
</evidence>
<dbReference type="GO" id="GO:0004930">
    <property type="term" value="F:G protein-coupled receptor activity"/>
    <property type="evidence" value="ECO:0007669"/>
    <property type="project" value="InterPro"/>
</dbReference>
<feature type="transmembrane region" description="Helical" evidence="6">
    <location>
        <begin position="445"/>
        <end position="463"/>
    </location>
</feature>
<keyword evidence="3 6" id="KW-0812">Transmembrane</keyword>
<dbReference type="PRINTS" id="PR00237">
    <property type="entry name" value="GPCRRHODOPSN"/>
</dbReference>
<feature type="transmembrane region" description="Helical" evidence="6">
    <location>
        <begin position="648"/>
        <end position="672"/>
    </location>
</feature>
<sequence>GFVKLFSAFNIFLSITAILGNVLILLALHRVSSIYPPTKFFFRCLAITDLSVGLFTQPLYIIYKFSSLVNVERPTFYGKYLEAVRIASSAVLCGLSVLTSTAISVDRLLALLLRLRYRYVVTLMRVRLTMLFILIICALFVVIWVWKTEVFYKLSSIIITLSLATSTASYVKIHLSIRHQQAQIQNHVPQAESSTGGSPFHIIRYKKTVSSILWVQLALVVCYVPYVIAAGTGEDNGLAWLAVTTLVFLNSSLNPILYCWRIREVRQAVKDTIRQRHCLRETLRSSPAGLVEFLLVLNILLSISAFLSNVLILFSLRQVSSIHPPTKLFFRCLAVTDFCVGLIVQPLYVYVTYTAFRVKDIRGDVLYRVYNICGIISTILSAVSVLTSTAISVDRLLMLMLEMRYRHVVTLGRVRGVVIGFWLLGASTLPVWLWSRENFYRGSSLIVLLCLITSTSCYVKIHLTLWKHHAQINVQNHFLEQPNERGGSPLNIARYKKTLPAFHGIVAGSGNTNQVIWSATASLVFLNSSLNPILYCWKIREVRHAVKDTISHINFEDNKFESGLIEALQTLPKGIVDLFSALNIILATFAFLGNILVIIALCRVLTIAPSTKLFFRCLAVSDLCVGIIVQPIYIYATIVMSSGKTVTFFKVGGVLSAVLCGVSVMTSTAVSVDRLLALYLGIRYRHVVSSKRVRLVIVSFWASSILSAPLWVWKRDIAFKQASVAILICFVASIVSYAKIQSKLRKHQGQIENHVTRTIPSGEGNSFNVAKYKKTVSSIVWVQLALVFCYLPFGVVSGIGINNGVDWLAAITLLYFNSSLNPILYCWRIRQVRHAVKDIFKQLYCC</sequence>